<accession>A0A284QS38</accession>
<dbReference type="EMBL" id="FUEG01000002">
    <property type="protein sequence ID" value="SJK99294.1"/>
    <property type="molecule type" value="Genomic_DNA"/>
</dbReference>
<dbReference type="AlphaFoldDB" id="A0A284QS38"/>
<dbReference type="Proteomes" id="UP000219338">
    <property type="component" value="Unassembled WGS sequence"/>
</dbReference>
<protein>
    <submittedName>
        <fullName evidence="1">Uncharacterized protein</fullName>
    </submittedName>
</protein>
<reference evidence="2" key="1">
    <citation type="journal article" date="2017" name="Nat. Ecol. Evol.">
        <title>Genome expansion and lineage-specific genetic innovations in the forest pathogenic fungi Armillaria.</title>
        <authorList>
            <person name="Sipos G."/>
            <person name="Prasanna A.N."/>
            <person name="Walter M.C."/>
            <person name="O'Connor E."/>
            <person name="Balint B."/>
            <person name="Krizsan K."/>
            <person name="Kiss B."/>
            <person name="Hess J."/>
            <person name="Varga T."/>
            <person name="Slot J."/>
            <person name="Riley R."/>
            <person name="Boka B."/>
            <person name="Rigling D."/>
            <person name="Barry K."/>
            <person name="Lee J."/>
            <person name="Mihaltcheva S."/>
            <person name="LaButti K."/>
            <person name="Lipzen A."/>
            <person name="Waldron R."/>
            <person name="Moloney N.M."/>
            <person name="Sperisen C."/>
            <person name="Kredics L."/>
            <person name="Vagvoelgyi C."/>
            <person name="Patrignani A."/>
            <person name="Fitzpatrick D."/>
            <person name="Nagy I."/>
            <person name="Doyle S."/>
            <person name="Anderson J.B."/>
            <person name="Grigoriev I.V."/>
            <person name="Gueldener U."/>
            <person name="Muensterkoetter M."/>
            <person name="Nagy L.G."/>
        </authorList>
    </citation>
    <scope>NUCLEOTIDE SEQUENCE [LARGE SCALE GENOMIC DNA]</scope>
    <source>
        <strain evidence="2">C18/9</strain>
    </source>
</reference>
<gene>
    <name evidence="1" type="ORF">ARMOST_02585</name>
</gene>
<proteinExistence type="predicted"/>
<name>A0A284QS38_ARMOS</name>
<evidence type="ECO:0000313" key="1">
    <source>
        <dbReference type="EMBL" id="SJK99294.1"/>
    </source>
</evidence>
<organism evidence="1 2">
    <name type="scientific">Armillaria ostoyae</name>
    <name type="common">Armillaria root rot fungus</name>
    <dbReference type="NCBI Taxonomy" id="47428"/>
    <lineage>
        <taxon>Eukaryota</taxon>
        <taxon>Fungi</taxon>
        <taxon>Dikarya</taxon>
        <taxon>Basidiomycota</taxon>
        <taxon>Agaricomycotina</taxon>
        <taxon>Agaricomycetes</taxon>
        <taxon>Agaricomycetidae</taxon>
        <taxon>Agaricales</taxon>
        <taxon>Marasmiineae</taxon>
        <taxon>Physalacriaceae</taxon>
        <taxon>Armillaria</taxon>
    </lineage>
</organism>
<evidence type="ECO:0000313" key="2">
    <source>
        <dbReference type="Proteomes" id="UP000219338"/>
    </source>
</evidence>
<keyword evidence="2" id="KW-1185">Reference proteome</keyword>
<sequence length="117" mass="13413">MGSQFAANPTLSMITKSPLNLITYRLTPFTNLPTRPYKGEFSIHKTVGYRVIDRRANSSRTWILAFVQRGPSASDFRHFHHSNPSKKMLRRAIPIGLTMVVKDPFRDTHAFVCSIRH</sequence>